<feature type="compositionally biased region" description="Low complexity" evidence="1">
    <location>
        <begin position="291"/>
        <end position="310"/>
    </location>
</feature>
<organism evidence="2 3">
    <name type="scientific">Tribonema minus</name>
    <dbReference type="NCBI Taxonomy" id="303371"/>
    <lineage>
        <taxon>Eukaryota</taxon>
        <taxon>Sar</taxon>
        <taxon>Stramenopiles</taxon>
        <taxon>Ochrophyta</taxon>
        <taxon>PX clade</taxon>
        <taxon>Xanthophyceae</taxon>
        <taxon>Tribonematales</taxon>
        <taxon>Tribonemataceae</taxon>
        <taxon>Tribonema</taxon>
    </lineage>
</organism>
<sequence length="407" mass="43369">MAELQVLLVAIRVLAKRAGRAMRHLHDQTLQPVPRIPARRSSLGQVAHEASSLEPQQPRDTNSCDIPGVDTARSSICTWAKASTAEASSLLQRDFQQRDFQRATDRQHGGASAPFPWTGIGFDYCHATRPSLPTLPLADHRGAAHYQQLPSVAELLRYIPAPPAYLPLPCPTSPSLNHATGPTAQPWLRRSTSEASADLDVVPDLGPERDLPCRTGSCSDGYSDSCSDGSLLHGVRGAALARCICDALAPPLPPPPMWVHGAAQCSADAATLSAAPHHAFVTARHDSAPVHHGSALAHHGSAPAHHGSAPVQHGSAPGHGSALMHHGSASTHLRGAAEGAARKSCAAAARDVRRLPHRRVQMLAHAIRALRRAAHDRHLSAFARHRCERRLKVGYGSGPLCQLPLRS</sequence>
<proteinExistence type="predicted"/>
<feature type="region of interest" description="Disordered" evidence="1">
    <location>
        <begin position="41"/>
        <end position="63"/>
    </location>
</feature>
<dbReference type="AlphaFoldDB" id="A0A835YQM8"/>
<dbReference type="Proteomes" id="UP000664859">
    <property type="component" value="Unassembled WGS sequence"/>
</dbReference>
<gene>
    <name evidence="2" type="ORF">JKP88DRAFT_247243</name>
</gene>
<feature type="region of interest" description="Disordered" evidence="1">
    <location>
        <begin position="287"/>
        <end position="337"/>
    </location>
</feature>
<evidence type="ECO:0000313" key="3">
    <source>
        <dbReference type="Proteomes" id="UP000664859"/>
    </source>
</evidence>
<reference evidence="2" key="1">
    <citation type="submission" date="2021-02" db="EMBL/GenBank/DDBJ databases">
        <title>First Annotated Genome of the Yellow-green Alga Tribonema minus.</title>
        <authorList>
            <person name="Mahan K.M."/>
        </authorList>
    </citation>
    <scope>NUCLEOTIDE SEQUENCE</scope>
    <source>
        <strain evidence="2">UTEX B ZZ1240</strain>
    </source>
</reference>
<keyword evidence="3" id="KW-1185">Reference proteome</keyword>
<feature type="compositionally biased region" description="Polar residues" evidence="1">
    <location>
        <begin position="53"/>
        <end position="63"/>
    </location>
</feature>
<protein>
    <submittedName>
        <fullName evidence="2">Uncharacterized protein</fullName>
    </submittedName>
</protein>
<comment type="caution">
    <text evidence="2">The sequence shown here is derived from an EMBL/GenBank/DDBJ whole genome shotgun (WGS) entry which is preliminary data.</text>
</comment>
<accession>A0A835YQM8</accession>
<evidence type="ECO:0000256" key="1">
    <source>
        <dbReference type="SAM" id="MobiDB-lite"/>
    </source>
</evidence>
<dbReference type="EMBL" id="JAFCMP010000446">
    <property type="protein sequence ID" value="KAG5179625.1"/>
    <property type="molecule type" value="Genomic_DNA"/>
</dbReference>
<evidence type="ECO:0000313" key="2">
    <source>
        <dbReference type="EMBL" id="KAG5179625.1"/>
    </source>
</evidence>
<name>A0A835YQM8_9STRA</name>